<dbReference type="InterPro" id="IPR015210">
    <property type="entry name" value="NaeI"/>
</dbReference>
<dbReference type="EMBL" id="LR215973">
    <property type="protein sequence ID" value="VFA98876.1"/>
    <property type="molecule type" value="Genomic_DNA"/>
</dbReference>
<gene>
    <name evidence="5" type="primary">naeIR</name>
    <name evidence="5" type="ORF">NCTC10797_02655</name>
</gene>
<dbReference type="GO" id="GO:0003677">
    <property type="term" value="F:DNA binding"/>
    <property type="evidence" value="ECO:0007669"/>
    <property type="project" value="InterPro"/>
</dbReference>
<keyword evidence="3 5" id="KW-0378">Hydrolase</keyword>
<evidence type="ECO:0000256" key="3">
    <source>
        <dbReference type="ARBA" id="ARBA00022801"/>
    </source>
</evidence>
<accession>A0A4U8VYW1</accession>
<dbReference type="Gene3D" id="1.10.10.10">
    <property type="entry name" value="Winged helix-like DNA-binding domain superfamily/Winged helix DNA-binding domain"/>
    <property type="match status" value="1"/>
</dbReference>
<dbReference type="CDD" id="cd22338">
    <property type="entry name" value="NaeI-like"/>
    <property type="match status" value="1"/>
</dbReference>
<feature type="domain" description="Type II restriction enzyme NaeI" evidence="4">
    <location>
        <begin position="4"/>
        <end position="228"/>
    </location>
</feature>
<keyword evidence="2" id="KW-0255">Endonuclease</keyword>
<evidence type="ECO:0000256" key="2">
    <source>
        <dbReference type="ARBA" id="ARBA00022759"/>
    </source>
</evidence>
<evidence type="ECO:0000259" key="4">
    <source>
        <dbReference type="Pfam" id="PF09126"/>
    </source>
</evidence>
<name>A0A4U8VYW1_9NOCA</name>
<evidence type="ECO:0000313" key="5">
    <source>
        <dbReference type="EMBL" id="VFA98876.1"/>
    </source>
</evidence>
<dbReference type="GO" id="GO:0009307">
    <property type="term" value="P:DNA restriction-modification system"/>
    <property type="evidence" value="ECO:0007669"/>
    <property type="project" value="InterPro"/>
</dbReference>
<sequence length="237" mass="26264">MRAVFELERGGSREMDYKIEGQAVDAKFSLKGQWSIPREAMGHICLVMAADDHRGTFDVGLVRIDPSILNIGRNQDGKTTISRDGRGRIKWLCWKAPLPRNLLLTLHNQNKLNVDAIMTKPSGQQRINELIRRVQGTIIDRNTAVTVARQHDGMKRCRDARHHLRADGIVLLGHQNDGPKIASQLGLPKIAKGTYIAVRLAEVTGPTDERPAALIGGRYYAIATPSDPKLPAPSIKM</sequence>
<dbReference type="SUPFAM" id="SSF52980">
    <property type="entry name" value="Restriction endonuclease-like"/>
    <property type="match status" value="1"/>
</dbReference>
<dbReference type="Proteomes" id="UP000290439">
    <property type="component" value="Chromosome"/>
</dbReference>
<keyword evidence="1" id="KW-0540">Nuclease</keyword>
<dbReference type="EC" id="3.1.21.4" evidence="5"/>
<evidence type="ECO:0000256" key="1">
    <source>
        <dbReference type="ARBA" id="ARBA00022722"/>
    </source>
</evidence>
<dbReference type="Pfam" id="PF09126">
    <property type="entry name" value="NaeI"/>
    <property type="match status" value="1"/>
</dbReference>
<dbReference type="InterPro" id="IPR037057">
    <property type="entry name" value="DNA_rep_MutH/T2_RE_sf"/>
</dbReference>
<organism evidence="5 6">
    <name type="scientific">Nocardia cyriacigeorgica</name>
    <dbReference type="NCBI Taxonomy" id="135487"/>
    <lineage>
        <taxon>Bacteria</taxon>
        <taxon>Bacillati</taxon>
        <taxon>Actinomycetota</taxon>
        <taxon>Actinomycetes</taxon>
        <taxon>Mycobacteriales</taxon>
        <taxon>Nocardiaceae</taxon>
        <taxon>Nocardia</taxon>
    </lineage>
</organism>
<dbReference type="InterPro" id="IPR011335">
    <property type="entry name" value="Restrct_endonuc-II-like"/>
</dbReference>
<dbReference type="GO" id="GO:0009036">
    <property type="term" value="F:type II site-specific deoxyribonuclease activity"/>
    <property type="evidence" value="ECO:0007669"/>
    <property type="project" value="UniProtKB-EC"/>
</dbReference>
<protein>
    <submittedName>
        <fullName evidence="5">Type-2 restriction enzyme NaeI</fullName>
        <ecNumber evidence="5">3.1.21.4</ecNumber>
    </submittedName>
</protein>
<dbReference type="AlphaFoldDB" id="A0A4U8VYW1"/>
<reference evidence="5 6" key="1">
    <citation type="submission" date="2019-02" db="EMBL/GenBank/DDBJ databases">
        <authorList>
            <consortium name="Pathogen Informatics"/>
        </authorList>
    </citation>
    <scope>NUCLEOTIDE SEQUENCE [LARGE SCALE GENOMIC DNA]</scope>
    <source>
        <strain evidence="5 6">3012STDY6756504</strain>
    </source>
</reference>
<dbReference type="InterPro" id="IPR036388">
    <property type="entry name" value="WH-like_DNA-bd_sf"/>
</dbReference>
<dbReference type="Gene3D" id="3.40.600.10">
    <property type="entry name" value="DNA mismatch repair MutH/Restriction endonuclease, type II"/>
    <property type="match status" value="1"/>
</dbReference>
<dbReference type="REBASE" id="301954">
    <property type="entry name" value="Ncy6504ORF2657P"/>
</dbReference>
<proteinExistence type="predicted"/>
<evidence type="ECO:0000313" key="6">
    <source>
        <dbReference type="Proteomes" id="UP000290439"/>
    </source>
</evidence>